<dbReference type="AlphaFoldDB" id="A0A023B118"/>
<reference evidence="1" key="1">
    <citation type="submission" date="2013-12" db="EMBL/GenBank/DDBJ databases">
        <authorList>
            <person name="Omoto C.K."/>
            <person name="Sibley D."/>
            <person name="Venepally P."/>
            <person name="Hadjithomas M."/>
            <person name="Karamycheva S."/>
            <person name="Brunk B."/>
            <person name="Roos D."/>
            <person name="Caler E."/>
            <person name="Lorenzi H."/>
        </authorList>
    </citation>
    <scope>NUCLEOTIDE SEQUENCE</scope>
</reference>
<proteinExistence type="predicted"/>
<name>A0A023B118_GRENI</name>
<dbReference type="EMBL" id="AFNH02000996">
    <property type="protein sequence ID" value="EZG46267.1"/>
    <property type="molecule type" value="Genomic_DNA"/>
</dbReference>
<protein>
    <submittedName>
        <fullName evidence="1">Uncharacterized protein</fullName>
    </submittedName>
</protein>
<evidence type="ECO:0000313" key="2">
    <source>
        <dbReference type="Proteomes" id="UP000019763"/>
    </source>
</evidence>
<gene>
    <name evidence="1" type="ORF">GNI_134420</name>
</gene>
<accession>A0A023B118</accession>
<dbReference type="Proteomes" id="UP000019763">
    <property type="component" value="Unassembled WGS sequence"/>
</dbReference>
<evidence type="ECO:0000313" key="1">
    <source>
        <dbReference type="EMBL" id="EZG46267.1"/>
    </source>
</evidence>
<keyword evidence="2" id="KW-1185">Reference proteome</keyword>
<organism evidence="1 2">
    <name type="scientific">Gregarina niphandrodes</name>
    <name type="common">Septate eugregarine</name>
    <dbReference type="NCBI Taxonomy" id="110365"/>
    <lineage>
        <taxon>Eukaryota</taxon>
        <taxon>Sar</taxon>
        <taxon>Alveolata</taxon>
        <taxon>Apicomplexa</taxon>
        <taxon>Conoidasida</taxon>
        <taxon>Gregarinasina</taxon>
        <taxon>Eugregarinorida</taxon>
        <taxon>Gregarinidae</taxon>
        <taxon>Gregarina</taxon>
    </lineage>
</organism>
<dbReference type="RefSeq" id="XP_011132337.1">
    <property type="nucleotide sequence ID" value="XM_011134035.1"/>
</dbReference>
<comment type="caution">
    <text evidence="1">The sequence shown here is derived from an EMBL/GenBank/DDBJ whole genome shotgun (WGS) entry which is preliminary data.</text>
</comment>
<dbReference type="GeneID" id="22914760"/>
<dbReference type="VEuPathDB" id="CryptoDB:GNI_134420"/>
<sequence length="259" mass="29256">MRIEKNRPNLCSGSWQTSCSNGIDNFLKMASSLIRAGLIEDLREIQEKCLLLICGVHAYQIGMLAPSTVRASFASTEICADGAVTNYRPPEEVLGRALLMLKQYTGKKLKERTLATLGAAAMLYPNVQSYLDAFELVQRTLQGEKPDFGLLDRGLIWRFYSTLENFEDSVLDYVSACHERMRTAGVIVEYQNDGPFQRIKFDEGWFRDSLFALRKNSTYGVVAPELYDIARRGMIEIVLGDVPENEISRIFQVQKTSKS</sequence>